<dbReference type="KEGG" id="smx:SM11_pC1003"/>
<proteinExistence type="predicted"/>
<evidence type="ECO:0000313" key="1">
    <source>
        <dbReference type="EMBL" id="AEH82076.1"/>
    </source>
</evidence>
<dbReference type="HOGENOM" id="CLU_3376058_0_0_5"/>
<name>F7XEV1_SINMM</name>
<organism evidence="1 2">
    <name type="scientific">Sinorhizobium meliloti (strain SM11)</name>
    <dbReference type="NCBI Taxonomy" id="707241"/>
    <lineage>
        <taxon>Bacteria</taxon>
        <taxon>Pseudomonadati</taxon>
        <taxon>Pseudomonadota</taxon>
        <taxon>Alphaproteobacteria</taxon>
        <taxon>Hyphomicrobiales</taxon>
        <taxon>Rhizobiaceae</taxon>
        <taxon>Sinorhizobium/Ensifer group</taxon>
        <taxon>Sinorhizobium</taxon>
    </lineage>
</organism>
<gene>
    <name evidence="1" type="ordered locus">SM11_pC1003</name>
</gene>
<accession>F7XEV1</accession>
<protein>
    <submittedName>
        <fullName evidence="1">Uncharacterized protein</fullName>
    </submittedName>
</protein>
<dbReference type="AlphaFoldDB" id="F7XEV1"/>
<dbReference type="EMBL" id="CP001831">
    <property type="protein sequence ID" value="AEH82076.1"/>
    <property type="molecule type" value="Genomic_DNA"/>
</dbReference>
<reference evidence="1 2" key="1">
    <citation type="journal article" date="2011" name="J. Biotechnol.">
        <title>The complete genome sequence of the dominant Sinorhizobium meliloti field isolate SM11 extends the S. meliloti pan-genome.</title>
        <authorList>
            <person name="Schneiker-Bekel S."/>
            <person name="Wibberg D."/>
            <person name="Bekel T."/>
            <person name="Blom J."/>
            <person name="Linke B."/>
            <person name="Neuweger H."/>
            <person name="Stiens M."/>
            <person name="Vorholter F.J."/>
            <person name="Weidner S."/>
            <person name="Goesmann A."/>
            <person name="Puhler A."/>
            <person name="Schluter A."/>
        </authorList>
    </citation>
    <scope>NUCLEOTIDE SEQUENCE [LARGE SCALE GENOMIC DNA]</scope>
    <source>
        <strain evidence="1 2">SM11</strain>
        <plasmid evidence="2">pSmeSM11c</plasmid>
    </source>
</reference>
<keyword evidence="1" id="KW-0614">Plasmid</keyword>
<evidence type="ECO:0000313" key="2">
    <source>
        <dbReference type="Proteomes" id="UP000009045"/>
    </source>
</evidence>
<sequence>MKFLGQRRKASHLTDFHSLSSPTVQFFRKAQTIR</sequence>
<geneLocation type="plasmid" evidence="1 2">
    <name>pSmeSM11c</name>
</geneLocation>
<dbReference type="Proteomes" id="UP000009045">
    <property type="component" value="Plasmid pSmeSM11c"/>
</dbReference>